<organism evidence="3 4">
    <name type="scientific">Candidatus Limadaptatus stercoripullorum</name>
    <dbReference type="NCBI Taxonomy" id="2840846"/>
    <lineage>
        <taxon>Bacteria</taxon>
        <taxon>Bacillati</taxon>
        <taxon>Bacillota</taxon>
        <taxon>Clostridia</taxon>
        <taxon>Eubacteriales</taxon>
        <taxon>Candidatus Limadaptatus</taxon>
    </lineage>
</organism>
<name>A0A9D1NAQ4_9FIRM</name>
<reference evidence="3" key="2">
    <citation type="journal article" date="2021" name="PeerJ">
        <title>Extensive microbial diversity within the chicken gut microbiome revealed by metagenomics and culture.</title>
        <authorList>
            <person name="Gilroy R."/>
            <person name="Ravi A."/>
            <person name="Getino M."/>
            <person name="Pursley I."/>
            <person name="Horton D.L."/>
            <person name="Alikhan N.F."/>
            <person name="Baker D."/>
            <person name="Gharbi K."/>
            <person name="Hall N."/>
            <person name="Watson M."/>
            <person name="Adriaenssens E.M."/>
            <person name="Foster-Nyarko E."/>
            <person name="Jarju S."/>
            <person name="Secka A."/>
            <person name="Antonio M."/>
            <person name="Oren A."/>
            <person name="Chaudhuri R.R."/>
            <person name="La Ragione R."/>
            <person name="Hildebrand F."/>
            <person name="Pallen M.J."/>
        </authorList>
    </citation>
    <scope>NUCLEOTIDE SEQUENCE</scope>
    <source>
        <strain evidence="3">10406</strain>
    </source>
</reference>
<evidence type="ECO:0000313" key="3">
    <source>
        <dbReference type="EMBL" id="HIU99226.1"/>
    </source>
</evidence>
<dbReference type="Proteomes" id="UP000886857">
    <property type="component" value="Unassembled WGS sequence"/>
</dbReference>
<dbReference type="AlphaFoldDB" id="A0A9D1NAQ4"/>
<proteinExistence type="predicted"/>
<accession>A0A9D1NAQ4</accession>
<feature type="transmembrane region" description="Helical" evidence="2">
    <location>
        <begin position="46"/>
        <end position="67"/>
    </location>
</feature>
<evidence type="ECO:0000256" key="1">
    <source>
        <dbReference type="SAM" id="MobiDB-lite"/>
    </source>
</evidence>
<reference evidence="3" key="1">
    <citation type="submission" date="2020-10" db="EMBL/GenBank/DDBJ databases">
        <authorList>
            <person name="Gilroy R."/>
        </authorList>
    </citation>
    <scope>NUCLEOTIDE SEQUENCE</scope>
    <source>
        <strain evidence="3">10406</strain>
    </source>
</reference>
<keyword evidence="2" id="KW-1133">Transmembrane helix</keyword>
<gene>
    <name evidence="3" type="ORF">IAC73_05235</name>
</gene>
<comment type="caution">
    <text evidence="3">The sequence shown here is derived from an EMBL/GenBank/DDBJ whole genome shotgun (WGS) entry which is preliminary data.</text>
</comment>
<feature type="transmembrane region" description="Helical" evidence="2">
    <location>
        <begin position="7"/>
        <end position="34"/>
    </location>
</feature>
<keyword evidence="2" id="KW-0812">Transmembrane</keyword>
<protein>
    <submittedName>
        <fullName evidence="3">Uncharacterized protein</fullName>
    </submittedName>
</protein>
<evidence type="ECO:0000313" key="4">
    <source>
        <dbReference type="Proteomes" id="UP000886857"/>
    </source>
</evidence>
<sequence>MKTAAKVLIIIGMILRCIIPILGIPALVVGISAIKKLGAVRDIGTIRKWGVAVLLLAGLIAGVIMLVMKEDDLYDSPEDAAAAAALKRRQAMGYGAYLPLGSDAYGGYYDAAGGYHAADGSYYPPGVPSADAPLQASSEQLATKDDEVPPAELTEEE</sequence>
<evidence type="ECO:0000256" key="2">
    <source>
        <dbReference type="SAM" id="Phobius"/>
    </source>
</evidence>
<dbReference type="EMBL" id="DVOE01000079">
    <property type="protein sequence ID" value="HIU99226.1"/>
    <property type="molecule type" value="Genomic_DNA"/>
</dbReference>
<feature type="region of interest" description="Disordered" evidence="1">
    <location>
        <begin position="126"/>
        <end position="157"/>
    </location>
</feature>
<keyword evidence="2" id="KW-0472">Membrane</keyword>